<sequence>MQAALAQVFRYDEIKADGTLKYNDRVRVFGCCLAAVPVRIVVSRRYGGGFIEPHW</sequence>
<dbReference type="EMBL" id="BAABJZ010000055">
    <property type="protein sequence ID" value="GAA4885384.1"/>
    <property type="molecule type" value="Genomic_DNA"/>
</dbReference>
<name>A0ABP9EXZ8_9GAMM</name>
<comment type="caution">
    <text evidence="1">The sequence shown here is derived from an EMBL/GenBank/DDBJ whole genome shotgun (WGS) entry which is preliminary data.</text>
</comment>
<protein>
    <submittedName>
        <fullName evidence="1">Uncharacterized protein</fullName>
    </submittedName>
</protein>
<evidence type="ECO:0000313" key="1">
    <source>
        <dbReference type="EMBL" id="GAA4885384.1"/>
    </source>
</evidence>
<accession>A0ABP9EXZ8</accession>
<dbReference type="Proteomes" id="UP001499988">
    <property type="component" value="Unassembled WGS sequence"/>
</dbReference>
<reference evidence="2" key="1">
    <citation type="journal article" date="2019" name="Int. J. Syst. Evol. Microbiol.">
        <title>The Global Catalogue of Microorganisms (GCM) 10K type strain sequencing project: providing services to taxonomists for standard genome sequencing and annotation.</title>
        <authorList>
            <consortium name="The Broad Institute Genomics Platform"/>
            <consortium name="The Broad Institute Genome Sequencing Center for Infectious Disease"/>
            <person name="Wu L."/>
            <person name="Ma J."/>
        </authorList>
    </citation>
    <scope>NUCLEOTIDE SEQUENCE [LARGE SCALE GENOMIC DNA]</scope>
    <source>
        <strain evidence="2">JCM 18401</strain>
    </source>
</reference>
<gene>
    <name evidence="1" type="ORF">GCM10023333_18590</name>
</gene>
<keyword evidence="2" id="KW-1185">Reference proteome</keyword>
<evidence type="ECO:0000313" key="2">
    <source>
        <dbReference type="Proteomes" id="UP001499988"/>
    </source>
</evidence>
<proteinExistence type="predicted"/>
<organism evidence="1 2">
    <name type="scientific">Ferrimonas pelagia</name>
    <dbReference type="NCBI Taxonomy" id="1177826"/>
    <lineage>
        <taxon>Bacteria</taxon>
        <taxon>Pseudomonadati</taxon>
        <taxon>Pseudomonadota</taxon>
        <taxon>Gammaproteobacteria</taxon>
        <taxon>Alteromonadales</taxon>
        <taxon>Ferrimonadaceae</taxon>
        <taxon>Ferrimonas</taxon>
    </lineage>
</organism>